<feature type="compositionally biased region" description="Low complexity" evidence="1">
    <location>
        <begin position="129"/>
        <end position="141"/>
    </location>
</feature>
<feature type="compositionally biased region" description="Basic residues" evidence="1">
    <location>
        <begin position="60"/>
        <end position="81"/>
    </location>
</feature>
<feature type="non-terminal residue" evidence="2">
    <location>
        <position position="324"/>
    </location>
</feature>
<feature type="compositionally biased region" description="Basic and acidic residues" evidence="1">
    <location>
        <begin position="158"/>
        <end position="170"/>
    </location>
</feature>
<proteinExistence type="predicted"/>
<feature type="region of interest" description="Disordered" evidence="1">
    <location>
        <begin position="1"/>
        <end position="324"/>
    </location>
</feature>
<evidence type="ECO:0000313" key="2">
    <source>
        <dbReference type="EMBL" id="CAA9537878.1"/>
    </source>
</evidence>
<accession>A0A6J4U454</accession>
<feature type="compositionally biased region" description="Low complexity" evidence="1">
    <location>
        <begin position="113"/>
        <end position="123"/>
    </location>
</feature>
<feature type="compositionally biased region" description="Basic and acidic residues" evidence="1">
    <location>
        <begin position="86"/>
        <end position="96"/>
    </location>
</feature>
<feature type="compositionally biased region" description="Basic and acidic residues" evidence="1">
    <location>
        <begin position="250"/>
        <end position="259"/>
    </location>
</feature>
<dbReference type="AlphaFoldDB" id="A0A6J4U454"/>
<feature type="compositionally biased region" description="Basic residues" evidence="1">
    <location>
        <begin position="1"/>
        <end position="10"/>
    </location>
</feature>
<feature type="compositionally biased region" description="Basic residues" evidence="1">
    <location>
        <begin position="142"/>
        <end position="151"/>
    </location>
</feature>
<feature type="non-terminal residue" evidence="2">
    <location>
        <position position="1"/>
    </location>
</feature>
<dbReference type="EMBL" id="CADCVM010000537">
    <property type="protein sequence ID" value="CAA9537878.1"/>
    <property type="molecule type" value="Genomic_DNA"/>
</dbReference>
<evidence type="ECO:0000256" key="1">
    <source>
        <dbReference type="SAM" id="MobiDB-lite"/>
    </source>
</evidence>
<reference evidence="2" key="1">
    <citation type="submission" date="2020-02" db="EMBL/GenBank/DDBJ databases">
        <authorList>
            <person name="Meier V. D."/>
        </authorList>
    </citation>
    <scope>NUCLEOTIDE SEQUENCE</scope>
    <source>
        <strain evidence="2">AVDCRST_MAG05</strain>
    </source>
</reference>
<gene>
    <name evidence="2" type="ORF">AVDCRST_MAG05-5067</name>
</gene>
<feature type="compositionally biased region" description="Low complexity" evidence="1">
    <location>
        <begin position="233"/>
        <end position="242"/>
    </location>
</feature>
<feature type="compositionally biased region" description="Low complexity" evidence="1">
    <location>
        <begin position="38"/>
        <end position="53"/>
    </location>
</feature>
<organism evidence="2">
    <name type="scientific">uncultured Rubrobacteraceae bacterium</name>
    <dbReference type="NCBI Taxonomy" id="349277"/>
    <lineage>
        <taxon>Bacteria</taxon>
        <taxon>Bacillati</taxon>
        <taxon>Actinomycetota</taxon>
        <taxon>Rubrobacteria</taxon>
        <taxon>Rubrobacterales</taxon>
        <taxon>Rubrobacteraceae</taxon>
        <taxon>environmental samples</taxon>
    </lineage>
</organism>
<sequence>GRKSLPHRRVVAQERGAGQDDPALLRRRRASPFRQERGGLPLVLRGGPLAAGVDPDPPGRRFRAPGHRTHVPTRAASHRGRPAPARGREPPAKDARATAGAARGHPGGRRRGGALLPGPGARPGDAHGARAAGLPRGALRARPGRHPRRPGRQGVVQADDRRGVAGDAHRRAARGVGGALRARRRRRVYSDAAGADGAVLETGRRQLRPGRLARDHRRGVPGGGRGRARRSPADGGARAARGGSPGRGPRAGDEQDRRPGVRGLASAPLRRDGRPAHGALLAARLRPQRDRLRPDRRRSPTLAYRRPAPAGRAAPRIRPRPEGL</sequence>
<protein>
    <submittedName>
        <fullName evidence="2">Uncharacterized protein</fullName>
    </submittedName>
</protein>
<name>A0A6J4U454_9ACTN</name>
<feature type="compositionally biased region" description="Low complexity" evidence="1">
    <location>
        <begin position="303"/>
        <end position="316"/>
    </location>
</feature>